<dbReference type="InterPro" id="IPR017853">
    <property type="entry name" value="GH"/>
</dbReference>
<evidence type="ECO:0000313" key="2">
    <source>
        <dbReference type="Proteomes" id="UP001597124"/>
    </source>
</evidence>
<dbReference type="InterPro" id="IPR029062">
    <property type="entry name" value="Class_I_gatase-like"/>
</dbReference>
<dbReference type="Gene3D" id="3.40.50.880">
    <property type="match status" value="1"/>
</dbReference>
<dbReference type="Proteomes" id="UP001597124">
    <property type="component" value="Unassembled WGS sequence"/>
</dbReference>
<dbReference type="CDD" id="cd03143">
    <property type="entry name" value="A4_beta-galactosidase_middle_domain"/>
    <property type="match status" value="1"/>
</dbReference>
<dbReference type="Gene3D" id="3.20.20.80">
    <property type="entry name" value="Glycosidases"/>
    <property type="match status" value="1"/>
</dbReference>
<gene>
    <name evidence="1" type="ORF">ACFQ00_12320</name>
</gene>
<dbReference type="InterPro" id="IPR028212">
    <property type="entry name" value="GHL6"/>
</dbReference>
<dbReference type="RefSeq" id="WP_381491159.1">
    <property type="nucleotide sequence ID" value="NZ_JBHTIK010000007.1"/>
</dbReference>
<accession>A0ABW3C5G7</accession>
<proteinExistence type="predicted"/>
<dbReference type="SUPFAM" id="SSF51445">
    <property type="entry name" value="(Trans)glycosidases"/>
    <property type="match status" value="1"/>
</dbReference>
<evidence type="ECO:0000313" key="1">
    <source>
        <dbReference type="EMBL" id="MFD0849114.1"/>
    </source>
</evidence>
<reference evidence="2" key="1">
    <citation type="journal article" date="2019" name="Int. J. Syst. Evol. Microbiol.">
        <title>The Global Catalogue of Microorganisms (GCM) 10K type strain sequencing project: providing services to taxonomists for standard genome sequencing and annotation.</title>
        <authorList>
            <consortium name="The Broad Institute Genomics Platform"/>
            <consortium name="The Broad Institute Genome Sequencing Center for Infectious Disease"/>
            <person name="Wu L."/>
            <person name="Ma J."/>
        </authorList>
    </citation>
    <scope>NUCLEOTIDE SEQUENCE [LARGE SCALE GENOMIC DNA]</scope>
    <source>
        <strain evidence="2">CCUG 52537</strain>
    </source>
</reference>
<name>A0ABW3C5G7_SPHXN</name>
<sequence>MTAPSAKRYRDSRHRLLVDMHIPDWDAGFLANYDPAAIAQAARKMGADGVMLYFQSHVGLCYWPTRTGVRHAAARDRDLAGETLAALRADGLPVCAYYSVNFNNQVWTENPDWRLQPAAAATVGILPRERYGIVCLNAEGYRAFVQSQIAEICSYDVDAVFFDMMWWNGVCRCPSCVSRYAREHDGAAIPSMVDWSDPAWTRFQAARERWLAEWTIQLRDWVKAEKSDADVYHNFALAVSNWTRGISIASVAGHDFLGGDFYGDRAEQLLITRLMLNLSPSRPPEFMTTVATSLIEHTRLRPIPEMQTKALAAAASNAAFLAIAAIDPDGRLDAAVIDRIKAGFAAAAAFPRSADAPVEDVGLYFSDLSRFNPAVGPIPLEAAPAGSLPDYPHFDALAGACRALQRAHIPFGVLSAANIDELQRWPVIVLPNAIRMSEAECAAFRAYVAGGGRLYASRDTSLYDVHGGPRQNPGLAHVFGCTRTGAFEGRLVYVIDTRPEGASRPIAHWRGPDARTGATRVRSDDAETLAVIGLPYGYPAGGTASDTNWASIHSSPPWTTTETPAILRKVIGSGVVVYSAADIEAMQAPDQEDLFISLIRSLMPSAPRVSVETHPSVWMTAFSGGDHDLRISLLAYPAEFPALPVPAAPVRVAVPDGMACASVTSIPDGTSLAWYDEGAQITFEAGPLEPFRQFDVRFTAAQP</sequence>
<protein>
    <submittedName>
        <fullName evidence="1">Alpha-L-fucosidase</fullName>
    </submittedName>
</protein>
<dbReference type="Pfam" id="PF14871">
    <property type="entry name" value="GHL6"/>
    <property type="match status" value="1"/>
</dbReference>
<dbReference type="EMBL" id="JBHTIK010000007">
    <property type="protein sequence ID" value="MFD0849114.1"/>
    <property type="molecule type" value="Genomic_DNA"/>
</dbReference>
<keyword evidence="2" id="KW-1185">Reference proteome</keyword>
<organism evidence="1 2">
    <name type="scientific">Sphingosinicella xenopeptidilytica</name>
    <dbReference type="NCBI Taxonomy" id="364098"/>
    <lineage>
        <taxon>Bacteria</taxon>
        <taxon>Pseudomonadati</taxon>
        <taxon>Pseudomonadota</taxon>
        <taxon>Alphaproteobacteria</taxon>
        <taxon>Sphingomonadales</taxon>
        <taxon>Sphingosinicellaceae</taxon>
        <taxon>Sphingosinicella</taxon>
    </lineage>
</organism>
<comment type="caution">
    <text evidence="1">The sequence shown here is derived from an EMBL/GenBank/DDBJ whole genome shotgun (WGS) entry which is preliminary data.</text>
</comment>